<accession>A0AAD3XF01</accession>
<dbReference type="PANTHER" id="PTHR45778:SF3">
    <property type="entry name" value="PURPLE ACID PHOSPHATASE"/>
    <property type="match status" value="1"/>
</dbReference>
<name>A0AAD3XF01_NEPGR</name>
<gene>
    <name evidence="1" type="ORF">Nepgr_004358</name>
</gene>
<dbReference type="Gene3D" id="3.60.21.10">
    <property type="match status" value="1"/>
</dbReference>
<dbReference type="AlphaFoldDB" id="A0AAD3XF01"/>
<comment type="caution">
    <text evidence="1">The sequence shown here is derived from an EMBL/GenBank/DDBJ whole genome shotgun (WGS) entry which is preliminary data.</text>
</comment>
<dbReference type="PANTHER" id="PTHR45778">
    <property type="entry name" value="PURPLE ACID PHOSPHATASE-RELATED"/>
    <property type="match status" value="1"/>
</dbReference>
<evidence type="ECO:0000313" key="1">
    <source>
        <dbReference type="EMBL" id="GMH02519.1"/>
    </source>
</evidence>
<organism evidence="1 2">
    <name type="scientific">Nepenthes gracilis</name>
    <name type="common">Slender pitcher plant</name>
    <dbReference type="NCBI Taxonomy" id="150966"/>
    <lineage>
        <taxon>Eukaryota</taxon>
        <taxon>Viridiplantae</taxon>
        <taxon>Streptophyta</taxon>
        <taxon>Embryophyta</taxon>
        <taxon>Tracheophyta</taxon>
        <taxon>Spermatophyta</taxon>
        <taxon>Magnoliopsida</taxon>
        <taxon>eudicotyledons</taxon>
        <taxon>Gunneridae</taxon>
        <taxon>Pentapetalae</taxon>
        <taxon>Caryophyllales</taxon>
        <taxon>Nepenthaceae</taxon>
        <taxon>Nepenthes</taxon>
    </lineage>
</organism>
<evidence type="ECO:0000313" key="2">
    <source>
        <dbReference type="Proteomes" id="UP001279734"/>
    </source>
</evidence>
<proteinExistence type="predicted"/>
<protein>
    <submittedName>
        <fullName evidence="1">Uncharacterized protein</fullName>
    </submittedName>
</protein>
<keyword evidence="2" id="KW-1185">Reference proteome</keyword>
<dbReference type="InterPro" id="IPR029052">
    <property type="entry name" value="Metallo-depent_PP-like"/>
</dbReference>
<reference evidence="1" key="1">
    <citation type="submission" date="2023-05" db="EMBL/GenBank/DDBJ databases">
        <title>Nepenthes gracilis genome sequencing.</title>
        <authorList>
            <person name="Fukushima K."/>
        </authorList>
    </citation>
    <scope>NUCLEOTIDE SEQUENCE</scope>
    <source>
        <strain evidence="1">SING2019-196</strain>
    </source>
</reference>
<dbReference type="Proteomes" id="UP001279734">
    <property type="component" value="Unassembled WGS sequence"/>
</dbReference>
<sequence length="113" mass="12457">MQSDMASVNRSRTPWLIFAGPMYGSVNGLEILSVDPPFVAAVEPLLLQHQVDLALFGHVQNYERMCAVYQKQCLGMPVKDANGIDTYNNSNYAAPVHVIIGKAGFRLDSFTPK</sequence>
<dbReference type="EMBL" id="BSYO01000003">
    <property type="protein sequence ID" value="GMH02519.1"/>
    <property type="molecule type" value="Genomic_DNA"/>
</dbReference>
<dbReference type="SUPFAM" id="SSF56300">
    <property type="entry name" value="Metallo-dependent phosphatases"/>
    <property type="match status" value="1"/>
</dbReference>